<dbReference type="InParanoid" id="A0A1Q3BCB7"/>
<reference evidence="2" key="1">
    <citation type="submission" date="2016-04" db="EMBL/GenBank/DDBJ databases">
        <title>Cephalotus genome sequencing.</title>
        <authorList>
            <person name="Fukushima K."/>
            <person name="Hasebe M."/>
            <person name="Fang X."/>
        </authorList>
    </citation>
    <scope>NUCLEOTIDE SEQUENCE [LARGE SCALE GENOMIC DNA]</scope>
    <source>
        <strain evidence="2">cv. St1</strain>
    </source>
</reference>
<evidence type="ECO:0008006" key="3">
    <source>
        <dbReference type="Google" id="ProtNLM"/>
    </source>
</evidence>
<evidence type="ECO:0000313" key="2">
    <source>
        <dbReference type="Proteomes" id="UP000187406"/>
    </source>
</evidence>
<feature type="non-terminal residue" evidence="1">
    <location>
        <position position="1"/>
    </location>
</feature>
<comment type="caution">
    <text evidence="1">The sequence shown here is derived from an EMBL/GenBank/DDBJ whole genome shotgun (WGS) entry which is preliminary data.</text>
</comment>
<keyword evidence="2" id="KW-1185">Reference proteome</keyword>
<gene>
    <name evidence="1" type="ORF">CFOL_v3_09201</name>
</gene>
<organism evidence="1 2">
    <name type="scientific">Cephalotus follicularis</name>
    <name type="common">Albany pitcher plant</name>
    <dbReference type="NCBI Taxonomy" id="3775"/>
    <lineage>
        <taxon>Eukaryota</taxon>
        <taxon>Viridiplantae</taxon>
        <taxon>Streptophyta</taxon>
        <taxon>Embryophyta</taxon>
        <taxon>Tracheophyta</taxon>
        <taxon>Spermatophyta</taxon>
        <taxon>Magnoliopsida</taxon>
        <taxon>eudicotyledons</taxon>
        <taxon>Gunneridae</taxon>
        <taxon>Pentapetalae</taxon>
        <taxon>rosids</taxon>
        <taxon>fabids</taxon>
        <taxon>Oxalidales</taxon>
        <taxon>Cephalotaceae</taxon>
        <taxon>Cephalotus</taxon>
    </lineage>
</organism>
<evidence type="ECO:0000313" key="1">
    <source>
        <dbReference type="EMBL" id="GAV65687.1"/>
    </source>
</evidence>
<dbReference type="AlphaFoldDB" id="A0A1Q3BCB7"/>
<sequence length="154" mass="17385">LFLSQSQYARDILQRSHFAALKPIATPMSVKSSQTEPIDTTLSNHTKYRSLVGTLQYLTLTRSVLSYAVNRVCQYMHKPTIAHFQMVKRILRYVSGTLDMGIQIHHQSTLRLYAFSDSGWAGCPDTRRSTTGFCSFLGSIILSWSAKKQPTVSH</sequence>
<accession>A0A1Q3BCB7</accession>
<proteinExistence type="predicted"/>
<dbReference type="OrthoDB" id="1720111at2759"/>
<protein>
    <recommendedName>
        <fullName evidence="3">RVT_2 domain-containing protein</fullName>
    </recommendedName>
</protein>
<dbReference type="PANTHER" id="PTHR11439">
    <property type="entry name" value="GAG-POL-RELATED RETROTRANSPOSON"/>
    <property type="match status" value="1"/>
</dbReference>
<dbReference type="PANTHER" id="PTHR11439:SF524">
    <property type="entry name" value="RNA-DIRECTED DNA POLYMERASE, PROTEIN KINASE RLK-PELLE-DLSV FAMILY"/>
    <property type="match status" value="1"/>
</dbReference>
<dbReference type="STRING" id="3775.A0A1Q3BCB7"/>
<name>A0A1Q3BCB7_CEPFO</name>
<dbReference type="EMBL" id="BDDD01000428">
    <property type="protein sequence ID" value="GAV65687.1"/>
    <property type="molecule type" value="Genomic_DNA"/>
</dbReference>
<dbReference type="Proteomes" id="UP000187406">
    <property type="component" value="Unassembled WGS sequence"/>
</dbReference>